<dbReference type="RefSeq" id="WP_107909158.1">
    <property type="nucleotide sequence ID" value="NZ_CBDRGH010000015.1"/>
</dbReference>
<organism evidence="6 7">
    <name type="scientific">Streptomyces chartreusis</name>
    <dbReference type="NCBI Taxonomy" id="1969"/>
    <lineage>
        <taxon>Bacteria</taxon>
        <taxon>Bacillati</taxon>
        <taxon>Actinomycetota</taxon>
        <taxon>Actinomycetes</taxon>
        <taxon>Kitasatosporales</taxon>
        <taxon>Streptomycetaceae</taxon>
        <taxon>Streptomyces</taxon>
    </lineage>
</organism>
<dbReference type="SUPFAM" id="SSF46785">
    <property type="entry name" value="Winged helix' DNA-binding domain"/>
    <property type="match status" value="1"/>
</dbReference>
<reference evidence="6 7" key="1">
    <citation type="submission" date="2020-06" db="EMBL/GenBank/DDBJ databases">
        <title>Genome mining for natural products.</title>
        <authorList>
            <person name="Zhang B."/>
            <person name="Shi J."/>
            <person name="Ge H."/>
        </authorList>
    </citation>
    <scope>NUCLEOTIDE SEQUENCE [LARGE SCALE GENOMIC DNA]</scope>
    <source>
        <strain evidence="6 7">NA02069</strain>
    </source>
</reference>
<feature type="compositionally biased region" description="Polar residues" evidence="4">
    <location>
        <begin position="337"/>
        <end position="346"/>
    </location>
</feature>
<dbReference type="Pfam" id="PF25583">
    <property type="entry name" value="WCX"/>
    <property type="match status" value="1"/>
</dbReference>
<evidence type="ECO:0000256" key="1">
    <source>
        <dbReference type="ARBA" id="ARBA00023015"/>
    </source>
</evidence>
<dbReference type="Proteomes" id="UP000509418">
    <property type="component" value="Chromosome"/>
</dbReference>
<dbReference type="Pfam" id="PF08279">
    <property type="entry name" value="HTH_11"/>
    <property type="match status" value="1"/>
</dbReference>
<dbReference type="PROSITE" id="PS52050">
    <property type="entry name" value="WYL"/>
    <property type="match status" value="1"/>
</dbReference>
<dbReference type="Pfam" id="PF13280">
    <property type="entry name" value="WYL"/>
    <property type="match status" value="1"/>
</dbReference>
<evidence type="ECO:0000256" key="4">
    <source>
        <dbReference type="SAM" id="MobiDB-lite"/>
    </source>
</evidence>
<keyword evidence="2" id="KW-0238">DNA-binding</keyword>
<dbReference type="PROSITE" id="PS00894">
    <property type="entry name" value="HTH_DEOR_1"/>
    <property type="match status" value="1"/>
</dbReference>
<accession>A0A7H8TH22</accession>
<evidence type="ECO:0000256" key="2">
    <source>
        <dbReference type="ARBA" id="ARBA00023125"/>
    </source>
</evidence>
<dbReference type="InterPro" id="IPR036390">
    <property type="entry name" value="WH_DNA-bd_sf"/>
</dbReference>
<dbReference type="PANTHER" id="PTHR34580:SF3">
    <property type="entry name" value="PROTEIN PAFB"/>
    <property type="match status" value="1"/>
</dbReference>
<dbReference type="Gene3D" id="1.10.10.10">
    <property type="entry name" value="Winged helix-like DNA-binding domain superfamily/Winged helix DNA-binding domain"/>
    <property type="match status" value="1"/>
</dbReference>
<evidence type="ECO:0000313" key="7">
    <source>
        <dbReference type="Proteomes" id="UP000509418"/>
    </source>
</evidence>
<feature type="region of interest" description="Disordered" evidence="4">
    <location>
        <begin position="318"/>
        <end position="346"/>
    </location>
</feature>
<keyword evidence="3" id="KW-0804">Transcription</keyword>
<gene>
    <name evidence="6" type="ORF">HUT05_37650</name>
</gene>
<dbReference type="InterPro" id="IPR036388">
    <property type="entry name" value="WH-like_DNA-bd_sf"/>
</dbReference>
<dbReference type="EMBL" id="CP056041">
    <property type="protein sequence ID" value="QKZ22597.1"/>
    <property type="molecule type" value="Genomic_DNA"/>
</dbReference>
<dbReference type="GO" id="GO:0003677">
    <property type="term" value="F:DNA binding"/>
    <property type="evidence" value="ECO:0007669"/>
    <property type="project" value="UniProtKB-KW"/>
</dbReference>
<dbReference type="InterPro" id="IPR013196">
    <property type="entry name" value="HTH_11"/>
</dbReference>
<dbReference type="InterPro" id="IPR057727">
    <property type="entry name" value="WCX_dom"/>
</dbReference>
<evidence type="ECO:0000259" key="5">
    <source>
        <dbReference type="PROSITE" id="PS51000"/>
    </source>
</evidence>
<protein>
    <submittedName>
        <fullName evidence="6">YafY family transcriptional regulator</fullName>
    </submittedName>
</protein>
<feature type="domain" description="HTH deoR-type" evidence="5">
    <location>
        <begin position="4"/>
        <end position="59"/>
    </location>
</feature>
<keyword evidence="1" id="KW-0805">Transcription regulation</keyword>
<feature type="compositionally biased region" description="Low complexity" evidence="4">
    <location>
        <begin position="318"/>
        <end position="329"/>
    </location>
</feature>
<dbReference type="InterPro" id="IPR026881">
    <property type="entry name" value="WYL_dom"/>
</dbReference>
<dbReference type="InterPro" id="IPR051534">
    <property type="entry name" value="CBASS_pafABC_assoc_protein"/>
</dbReference>
<proteinExistence type="predicted"/>
<dbReference type="PANTHER" id="PTHR34580">
    <property type="match status" value="1"/>
</dbReference>
<keyword evidence="7" id="KW-1185">Reference proteome</keyword>
<evidence type="ECO:0000256" key="3">
    <source>
        <dbReference type="ARBA" id="ARBA00023163"/>
    </source>
</evidence>
<dbReference type="InterPro" id="IPR018356">
    <property type="entry name" value="Tscrpt_reg_HTH_DeoR_CS"/>
</dbReference>
<name>A0A7H8TH22_STRCX</name>
<dbReference type="AlphaFoldDB" id="A0A7H8TH22"/>
<dbReference type="PROSITE" id="PS51000">
    <property type="entry name" value="HTH_DEOR_2"/>
    <property type="match status" value="1"/>
</dbReference>
<dbReference type="GO" id="GO:0003700">
    <property type="term" value="F:DNA-binding transcription factor activity"/>
    <property type="evidence" value="ECO:0007669"/>
    <property type="project" value="InterPro"/>
</dbReference>
<evidence type="ECO:0000313" key="6">
    <source>
        <dbReference type="EMBL" id="QKZ22597.1"/>
    </source>
</evidence>
<sequence length="346" mass="37475">MLDTSARLLRLLSLLQAHRDWSGAELAGRLGVTPRTVRRDVDRLRELGYPVNASPGTGGGYQLGAGAELPPLLLDDDEAVAVAVGLRTAAGQGIEGIGETSVRALAKLEQVLPNRLRRRVSALNAFTVPMLRGPQPSAVDPAVLTELANLCRDSERLRFEYRDHEGASTRRSVEPHRLVCSERRWYLVAWDLDREDWRTFRVDRVIPKPPHGPRFAPRTPPAEDLAAYVSRGVSTRAYAAQAVVRLLVPLAEAAERVSPTAGQLEAEGPDSCLLRTGAGSLDVMVIHVMLMGFEFEVLEPVELVETIRTAQSRLARSLARAAEPPARAADGADRTPGTPSGPSAAS</sequence>
<dbReference type="InterPro" id="IPR001034">
    <property type="entry name" value="DeoR_HTH"/>
</dbReference>